<feature type="region of interest" description="Disordered" evidence="6">
    <location>
        <begin position="101"/>
        <end position="164"/>
    </location>
</feature>
<evidence type="ECO:0000256" key="5">
    <source>
        <dbReference type="PROSITE-ProRule" id="PRU00042"/>
    </source>
</evidence>
<dbReference type="InterPro" id="IPR013087">
    <property type="entry name" value="Znf_C2H2_type"/>
</dbReference>
<dbReference type="SUPFAM" id="SSF57667">
    <property type="entry name" value="beta-beta-alpha zinc fingers"/>
    <property type="match status" value="2"/>
</dbReference>
<dbReference type="Gene3D" id="3.30.160.60">
    <property type="entry name" value="Classic Zinc Finger"/>
    <property type="match status" value="3"/>
</dbReference>
<accession>A0A922L694</accession>
<feature type="region of interest" description="Disordered" evidence="6">
    <location>
        <begin position="1"/>
        <end position="86"/>
    </location>
</feature>
<reference evidence="9" key="4">
    <citation type="journal article" date="2022" name="Res Sq">
        <title>Comparative Genomics Reveals Insights into the Divergent Evolution of Astigmatic Mites and Household Pest Adaptations.</title>
        <authorList>
            <person name="Xiong Q."/>
            <person name="Wan A.T.-Y."/>
            <person name="Liu X.-Y."/>
            <person name="Fung C.S.-H."/>
            <person name="Xiao X."/>
            <person name="Malainual N."/>
            <person name="Hou J."/>
            <person name="Wang L."/>
            <person name="Wang M."/>
            <person name="Yang K."/>
            <person name="Cui Y."/>
            <person name="Leung E."/>
            <person name="Nong W."/>
            <person name="Shin S.-K."/>
            <person name="Au S."/>
            <person name="Jeong K.Y."/>
            <person name="Chew F.T."/>
            <person name="Hui J."/>
            <person name="Leung T.F."/>
            <person name="Tungtrongchitr A."/>
            <person name="Zhong N."/>
            <person name="Liu Z."/>
            <person name="Tsui S."/>
        </authorList>
    </citation>
    <scope>NUCLEOTIDE SEQUENCE</scope>
    <source>
        <strain evidence="9">Derf</strain>
        <tissue evidence="9">Whole organism</tissue>
    </source>
</reference>
<evidence type="ECO:0000256" key="2">
    <source>
        <dbReference type="ARBA" id="ARBA00022737"/>
    </source>
</evidence>
<dbReference type="PANTHER" id="PTHR24379:SF121">
    <property type="entry name" value="C2H2-TYPE DOMAIN-CONTAINING PROTEIN"/>
    <property type="match status" value="1"/>
</dbReference>
<keyword evidence="10" id="KW-1185">Reference proteome</keyword>
<feature type="compositionally biased region" description="Low complexity" evidence="6">
    <location>
        <begin position="129"/>
        <end position="164"/>
    </location>
</feature>
<dbReference type="Pfam" id="PF00096">
    <property type="entry name" value="zf-C2H2"/>
    <property type="match status" value="2"/>
</dbReference>
<gene>
    <name evidence="9" type="ORF">DERF_005521</name>
    <name evidence="8" type="ORF">HUG17_3495</name>
</gene>
<evidence type="ECO:0000259" key="7">
    <source>
        <dbReference type="PROSITE" id="PS50157"/>
    </source>
</evidence>
<comment type="caution">
    <text evidence="9">The sequence shown here is derived from an EMBL/GenBank/DDBJ whole genome shotgun (WGS) entry which is preliminary data.</text>
</comment>
<feature type="domain" description="C2H2-type" evidence="7">
    <location>
        <begin position="577"/>
        <end position="601"/>
    </location>
</feature>
<dbReference type="EMBL" id="SDOV01000007">
    <property type="protein sequence ID" value="KAH7639462.1"/>
    <property type="molecule type" value="Genomic_DNA"/>
</dbReference>
<feature type="compositionally biased region" description="Low complexity" evidence="6">
    <location>
        <begin position="33"/>
        <end position="57"/>
    </location>
</feature>
<dbReference type="Proteomes" id="UP000790347">
    <property type="component" value="Unassembled WGS sequence"/>
</dbReference>
<protein>
    <recommendedName>
        <fullName evidence="7">C2H2-type domain-containing protein</fullName>
    </recommendedName>
</protein>
<reference evidence="8" key="2">
    <citation type="submission" date="2020-06" db="EMBL/GenBank/DDBJ databases">
        <authorList>
            <person name="Ji K."/>
            <person name="Li J."/>
        </authorList>
    </citation>
    <scope>NUCLEOTIDE SEQUENCE</scope>
    <source>
        <strain evidence="8">JKM2019</strain>
        <tissue evidence="8">Whole body</tissue>
    </source>
</reference>
<evidence type="ECO:0000313" key="8">
    <source>
        <dbReference type="EMBL" id="KAH7639462.1"/>
    </source>
</evidence>
<dbReference type="InterPro" id="IPR036236">
    <property type="entry name" value="Znf_C2H2_sf"/>
</dbReference>
<dbReference type="PROSITE" id="PS50157">
    <property type="entry name" value="ZINC_FINGER_C2H2_2"/>
    <property type="match status" value="4"/>
</dbReference>
<feature type="compositionally biased region" description="Polar residues" evidence="6">
    <location>
        <begin position="58"/>
        <end position="70"/>
    </location>
</feature>
<sequence length="1014" mass="109114">MDTSSHDPGTTISMATESATPTTTNVILTSNESSSPPMIPATSTTTTTETILSTMKSETSSETLPPNTANSSSGSGGGGGGSSEKPLGLLARAAIMKRQMDMEKDNEQQQQQQTSISSNSSGNDEKTVTVEPTTTVTKKAKKSSTSSNDKKSSSPSSSSSSLTATSSSTIEAVATCNPQFTLKQVSKFSDKRLLSTFVEYKRDVKTKRCSYSCHLLPQQCQQRFESVFGSAEAEKSKKDIVDHLRQHLCNLEQTMPNLRLNSCRKIRKTALDKKTTSAKQIKKETENVHVTVSIASTTATTTSTSCSPLTTTKTTVVAAENDILKQSIANAEIEEEIFGLMNVENHQQRQLTQQQQPGLIGTATGAVHHILNTSLPISTFVVATQAAMAGQPSLMPHHTIEDVSQTVEVFSSTDPIVMDQHQNQSLSGTFSSATMTTAATTATTTTLMNAADPSMPAHQLRALALDYIDDIRKKSSSAARSIIVNGDKSVIYQCKICPDKQFTSTNGLIFHYKKHAGLKPYVCDLCSATFTRQHSLNYHMLIHLNKSRFICSECSRHFRHPSHFKEHMRRHTGETPFQCSDCLIKFKTRNTYKRHLQTKHSKILTSKGIIEVTPGSQQQPPSQQQMTTTVPTPITATTATKKILATKGGSGNIMTAALSTTPMAHTQLIGQVVAIGPSTSTVPIIAGTMATTSASNTTSTAKPRRKYGIKYLHKNIETMTKYEQQQHQQTATLIATNHPAALTANTAAAIHHPQNQTLTAITDPTTITGTLGAAATAQTAPGSNITILRMPQYPSVHILDNGGGTTATANAALAATMAAAIPTGTATTTTTTAIARKTTLLNRCQQQQQPSLSTQSLSSLQPPLPGQQQQQQQTLTLVTVGPIGIDSEGKPIFQITGQPNATTTDHLTAASLIPTFTTNQAHEILHDQQSQQQSLTELTSAIPLTATTIGSHHPHHHQLIYHNQPHQILSIHPQPMTPSVTSATVIPTTQSSSTATNDNFMCLLEAIEMTKDEE</sequence>
<name>A0A922L694_DERFA</name>
<dbReference type="FunFam" id="3.30.160.60:FF:002529">
    <property type="entry name" value="B-cell CLL/lymphoma 6 member B protein"/>
    <property type="match status" value="1"/>
</dbReference>
<evidence type="ECO:0000313" key="9">
    <source>
        <dbReference type="EMBL" id="KAH9521906.1"/>
    </source>
</evidence>
<keyword evidence="4" id="KW-0862">Zinc</keyword>
<dbReference type="AlphaFoldDB" id="A0A922L694"/>
<feature type="compositionally biased region" description="Polar residues" evidence="6">
    <location>
        <begin position="1"/>
        <end position="32"/>
    </location>
</feature>
<evidence type="ECO:0000256" key="3">
    <source>
        <dbReference type="ARBA" id="ARBA00022771"/>
    </source>
</evidence>
<feature type="domain" description="C2H2-type" evidence="7">
    <location>
        <begin position="492"/>
        <end position="520"/>
    </location>
</feature>
<proteinExistence type="predicted"/>
<reference evidence="9" key="1">
    <citation type="submission" date="2013-05" db="EMBL/GenBank/DDBJ databases">
        <authorList>
            <person name="Yim A.K.Y."/>
            <person name="Chan T.F."/>
            <person name="Ji K.M."/>
            <person name="Liu X.Y."/>
            <person name="Zhou J.W."/>
            <person name="Li R.Q."/>
            <person name="Yang K.Y."/>
            <person name="Li J."/>
            <person name="Li M."/>
            <person name="Law P.T.W."/>
            <person name="Wu Y.L."/>
            <person name="Cai Z.L."/>
            <person name="Qin H."/>
            <person name="Bao Y."/>
            <person name="Leung R.K.K."/>
            <person name="Ng P.K.S."/>
            <person name="Zou J."/>
            <person name="Zhong X.J."/>
            <person name="Ran P.X."/>
            <person name="Zhong N.S."/>
            <person name="Liu Z.G."/>
            <person name="Tsui S.K.W."/>
        </authorList>
    </citation>
    <scope>NUCLEOTIDE SEQUENCE</scope>
    <source>
        <strain evidence="9">Derf</strain>
        <tissue evidence="9">Whole organism</tissue>
    </source>
</reference>
<dbReference type="GO" id="GO:0008270">
    <property type="term" value="F:zinc ion binding"/>
    <property type="evidence" value="ECO:0007669"/>
    <property type="project" value="UniProtKB-KW"/>
</dbReference>
<feature type="compositionally biased region" description="Low complexity" evidence="6">
    <location>
        <begin position="108"/>
        <end position="121"/>
    </location>
</feature>
<keyword evidence="1" id="KW-0479">Metal-binding</keyword>
<dbReference type="EMBL" id="ASGP02000002">
    <property type="protein sequence ID" value="KAH9521906.1"/>
    <property type="molecule type" value="Genomic_DNA"/>
</dbReference>
<dbReference type="OrthoDB" id="3533395at2759"/>
<evidence type="ECO:0000313" key="10">
    <source>
        <dbReference type="Proteomes" id="UP000790347"/>
    </source>
</evidence>
<dbReference type="Proteomes" id="UP000828236">
    <property type="component" value="Unassembled WGS sequence"/>
</dbReference>
<keyword evidence="3 5" id="KW-0863">Zinc-finger</keyword>
<dbReference type="SMART" id="SM00355">
    <property type="entry name" value="ZnF_C2H2"/>
    <property type="match status" value="4"/>
</dbReference>
<organism evidence="9 10">
    <name type="scientific">Dermatophagoides farinae</name>
    <name type="common">American house dust mite</name>
    <dbReference type="NCBI Taxonomy" id="6954"/>
    <lineage>
        <taxon>Eukaryota</taxon>
        <taxon>Metazoa</taxon>
        <taxon>Ecdysozoa</taxon>
        <taxon>Arthropoda</taxon>
        <taxon>Chelicerata</taxon>
        <taxon>Arachnida</taxon>
        <taxon>Acari</taxon>
        <taxon>Acariformes</taxon>
        <taxon>Sarcoptiformes</taxon>
        <taxon>Astigmata</taxon>
        <taxon>Psoroptidia</taxon>
        <taxon>Analgoidea</taxon>
        <taxon>Pyroglyphidae</taxon>
        <taxon>Dermatophagoidinae</taxon>
        <taxon>Dermatophagoides</taxon>
    </lineage>
</organism>
<evidence type="ECO:0000256" key="6">
    <source>
        <dbReference type="SAM" id="MobiDB-lite"/>
    </source>
</evidence>
<keyword evidence="2" id="KW-0677">Repeat</keyword>
<feature type="domain" description="C2H2-type" evidence="7">
    <location>
        <begin position="521"/>
        <end position="548"/>
    </location>
</feature>
<dbReference type="PROSITE" id="PS00028">
    <property type="entry name" value="ZINC_FINGER_C2H2_1"/>
    <property type="match status" value="2"/>
</dbReference>
<dbReference type="Pfam" id="PF12874">
    <property type="entry name" value="zf-met"/>
    <property type="match status" value="1"/>
</dbReference>
<dbReference type="PANTHER" id="PTHR24379">
    <property type="entry name" value="KRAB AND ZINC FINGER DOMAIN-CONTAINING"/>
    <property type="match status" value="1"/>
</dbReference>
<evidence type="ECO:0000256" key="1">
    <source>
        <dbReference type="ARBA" id="ARBA00022723"/>
    </source>
</evidence>
<evidence type="ECO:0000256" key="4">
    <source>
        <dbReference type="ARBA" id="ARBA00022833"/>
    </source>
</evidence>
<reference evidence="8" key="3">
    <citation type="journal article" date="2021" name="World Allergy Organ. J.">
        <title>Chromosome-level assembly of Dermatophagoides farinae genome and transcriptome reveals two novel allergens Der f 37 and Der f 39.</title>
        <authorList>
            <person name="Chen J."/>
            <person name="Cai Z."/>
            <person name="Fan D."/>
            <person name="Hu J."/>
            <person name="Hou Y."/>
            <person name="He Y."/>
            <person name="Zhang Z."/>
            <person name="Zhao Z."/>
            <person name="Gao P."/>
            <person name="Hu W."/>
            <person name="Sun J."/>
            <person name="Li J."/>
            <person name="Ji K."/>
        </authorList>
    </citation>
    <scope>NUCLEOTIDE SEQUENCE</scope>
    <source>
        <strain evidence="8">JKM2019</strain>
    </source>
</reference>
<feature type="region of interest" description="Disordered" evidence="6">
    <location>
        <begin position="845"/>
        <end position="873"/>
    </location>
</feature>
<feature type="domain" description="C2H2-type" evidence="7">
    <location>
        <begin position="549"/>
        <end position="576"/>
    </location>
</feature>